<evidence type="ECO:0000313" key="3">
    <source>
        <dbReference type="Proteomes" id="UP001153076"/>
    </source>
</evidence>
<feature type="region of interest" description="Disordered" evidence="1">
    <location>
        <begin position="1"/>
        <end position="97"/>
    </location>
</feature>
<protein>
    <submittedName>
        <fullName evidence="2">Uncharacterized protein</fullName>
    </submittedName>
</protein>
<evidence type="ECO:0000256" key="1">
    <source>
        <dbReference type="SAM" id="MobiDB-lite"/>
    </source>
</evidence>
<dbReference type="AlphaFoldDB" id="A0A9Q1JPB8"/>
<organism evidence="2 3">
    <name type="scientific">Carnegiea gigantea</name>
    <dbReference type="NCBI Taxonomy" id="171969"/>
    <lineage>
        <taxon>Eukaryota</taxon>
        <taxon>Viridiplantae</taxon>
        <taxon>Streptophyta</taxon>
        <taxon>Embryophyta</taxon>
        <taxon>Tracheophyta</taxon>
        <taxon>Spermatophyta</taxon>
        <taxon>Magnoliopsida</taxon>
        <taxon>eudicotyledons</taxon>
        <taxon>Gunneridae</taxon>
        <taxon>Pentapetalae</taxon>
        <taxon>Caryophyllales</taxon>
        <taxon>Cactineae</taxon>
        <taxon>Cactaceae</taxon>
        <taxon>Cactoideae</taxon>
        <taxon>Echinocereeae</taxon>
        <taxon>Carnegiea</taxon>
    </lineage>
</organism>
<comment type="caution">
    <text evidence="2">The sequence shown here is derived from an EMBL/GenBank/DDBJ whole genome shotgun (WGS) entry which is preliminary data.</text>
</comment>
<proteinExistence type="predicted"/>
<gene>
    <name evidence="2" type="ORF">Cgig2_009214</name>
</gene>
<evidence type="ECO:0000313" key="2">
    <source>
        <dbReference type="EMBL" id="KAJ8428527.1"/>
    </source>
</evidence>
<accession>A0A9Q1JPB8</accession>
<name>A0A9Q1JPB8_9CARY</name>
<reference evidence="2" key="1">
    <citation type="submission" date="2022-04" db="EMBL/GenBank/DDBJ databases">
        <title>Carnegiea gigantea Genome sequencing and assembly v2.</title>
        <authorList>
            <person name="Copetti D."/>
            <person name="Sanderson M.J."/>
            <person name="Burquez A."/>
            <person name="Wojciechowski M.F."/>
        </authorList>
    </citation>
    <scope>NUCLEOTIDE SEQUENCE</scope>
    <source>
        <strain evidence="2">SGP5-SGP5p</strain>
        <tissue evidence="2">Aerial part</tissue>
    </source>
</reference>
<feature type="compositionally biased region" description="Basic and acidic residues" evidence="1">
    <location>
        <begin position="1"/>
        <end position="22"/>
    </location>
</feature>
<dbReference type="Proteomes" id="UP001153076">
    <property type="component" value="Unassembled WGS sequence"/>
</dbReference>
<dbReference type="EMBL" id="JAKOGI010000999">
    <property type="protein sequence ID" value="KAJ8428527.1"/>
    <property type="molecule type" value="Genomic_DNA"/>
</dbReference>
<keyword evidence="3" id="KW-1185">Reference proteome</keyword>
<sequence>MVYDRTGRNGHDGVEVGRERGGKQVGGKRSLGSVEGEQPQSRLRLGGDIIELSDYNEISIAPEDTGDEETTAKANAGDEQSPEKGYDEGTTGKWRGDGNDVMLSKLGISSTIRMQQGQAGHEVIPRPGGTYPVRMQCLPRVQALRMLNALCSKPNLYVVDVTIQVFGCAVLSIKCPYS</sequence>